<dbReference type="AlphaFoldDB" id="A0A3G6J995"/>
<keyword evidence="2" id="KW-1185">Reference proteome</keyword>
<dbReference type="KEGG" id="ccho:CCHOA_03035"/>
<protein>
    <submittedName>
        <fullName evidence="1">Uncharacterized protein</fullName>
    </submittedName>
</protein>
<organism evidence="1 2">
    <name type="scientific">Corynebacterium choanae</name>
    <dbReference type="NCBI Taxonomy" id="1862358"/>
    <lineage>
        <taxon>Bacteria</taxon>
        <taxon>Bacillati</taxon>
        <taxon>Actinomycetota</taxon>
        <taxon>Actinomycetes</taxon>
        <taxon>Mycobacteriales</taxon>
        <taxon>Corynebacteriaceae</taxon>
        <taxon>Corynebacterium</taxon>
    </lineage>
</organism>
<evidence type="ECO:0000313" key="1">
    <source>
        <dbReference type="EMBL" id="AZA13020.1"/>
    </source>
</evidence>
<reference evidence="1 2" key="1">
    <citation type="submission" date="2018-11" db="EMBL/GenBank/DDBJ databases">
        <authorList>
            <person name="Kleinhagauer T."/>
            <person name="Glaeser S.P."/>
            <person name="Spergser J."/>
            <person name="Ruckert C."/>
            <person name="Kaempfer P."/>
            <person name="Busse H.-J."/>
        </authorList>
    </citation>
    <scope>NUCLEOTIDE SEQUENCE [LARGE SCALE GENOMIC DNA]</scope>
    <source>
        <strain evidence="1 2">200CH</strain>
    </source>
</reference>
<evidence type="ECO:0000313" key="2">
    <source>
        <dbReference type="Proteomes" id="UP000269019"/>
    </source>
</evidence>
<proteinExistence type="predicted"/>
<dbReference type="Proteomes" id="UP000269019">
    <property type="component" value="Chromosome"/>
</dbReference>
<gene>
    <name evidence="1" type="ORF">CCHOA_03035</name>
</gene>
<accession>A0A3G6J995</accession>
<dbReference type="EMBL" id="CP033896">
    <property type="protein sequence ID" value="AZA13020.1"/>
    <property type="molecule type" value="Genomic_DNA"/>
</dbReference>
<sequence length="80" mass="8641">MSPATRGTLYEHDEASAVTVIRGGGVSHFCITGHQVRGKPVFPFYCRLEPAAGDLRCESGVGEHGFPQLHLLAATLLRHI</sequence>
<name>A0A3G6J995_9CORY</name>